<comment type="caution">
    <text evidence="1">The sequence shown here is derived from an EMBL/GenBank/DDBJ whole genome shotgun (WGS) entry which is preliminary data.</text>
</comment>
<protein>
    <submittedName>
        <fullName evidence="1">Uncharacterized protein</fullName>
    </submittedName>
</protein>
<evidence type="ECO:0000313" key="2">
    <source>
        <dbReference type="Proteomes" id="UP000475862"/>
    </source>
</evidence>
<accession>A0A6G0TS90</accession>
<keyword evidence="2" id="KW-1185">Reference proteome</keyword>
<dbReference type="EMBL" id="VYZN01000018">
    <property type="protein sequence ID" value="KAE9537642.1"/>
    <property type="molecule type" value="Genomic_DNA"/>
</dbReference>
<evidence type="ECO:0000313" key="1">
    <source>
        <dbReference type="EMBL" id="KAE9537642.1"/>
    </source>
</evidence>
<dbReference type="Proteomes" id="UP000475862">
    <property type="component" value="Unassembled WGS sequence"/>
</dbReference>
<reference evidence="1 2" key="1">
    <citation type="submission" date="2019-08" db="EMBL/GenBank/DDBJ databases">
        <title>The genome of the soybean aphid Biotype 1, its phylome, world population structure and adaptation to the North American continent.</title>
        <authorList>
            <person name="Giordano R."/>
            <person name="Donthu R.K."/>
            <person name="Hernandez A.G."/>
            <person name="Wright C.L."/>
            <person name="Zimin A.V."/>
        </authorList>
    </citation>
    <scope>NUCLEOTIDE SEQUENCE [LARGE SCALE GENOMIC DNA]</scope>
    <source>
        <tissue evidence="1">Whole aphids</tissue>
    </source>
</reference>
<gene>
    <name evidence="1" type="ORF">AGLY_006665</name>
</gene>
<sequence length="185" mass="21358">MSRPYIGLKAFRDVFGPNNFPNGDEGVRCRRTNTLPPPLPPIPHVLFLSNAIRSSLLLGQVRQSVDYGPMCNSYRNISERAGTTLFFQWNVMGIICDVNWVLNEIISEDIFYNYVLTRGETLKNFNETFLWRLFKSLRGCTSIVLYTSSFYDSERSDECIEFTMIVIPMYMCISIQTIQHSKPDL</sequence>
<dbReference type="AlphaFoldDB" id="A0A6G0TS90"/>
<name>A0A6G0TS90_APHGL</name>
<proteinExistence type="predicted"/>
<organism evidence="1 2">
    <name type="scientific">Aphis glycines</name>
    <name type="common">Soybean aphid</name>
    <dbReference type="NCBI Taxonomy" id="307491"/>
    <lineage>
        <taxon>Eukaryota</taxon>
        <taxon>Metazoa</taxon>
        <taxon>Ecdysozoa</taxon>
        <taxon>Arthropoda</taxon>
        <taxon>Hexapoda</taxon>
        <taxon>Insecta</taxon>
        <taxon>Pterygota</taxon>
        <taxon>Neoptera</taxon>
        <taxon>Paraneoptera</taxon>
        <taxon>Hemiptera</taxon>
        <taxon>Sternorrhyncha</taxon>
        <taxon>Aphidomorpha</taxon>
        <taxon>Aphidoidea</taxon>
        <taxon>Aphididae</taxon>
        <taxon>Aphidini</taxon>
        <taxon>Aphis</taxon>
        <taxon>Aphis</taxon>
    </lineage>
</organism>